<keyword evidence="3" id="KW-1185">Reference proteome</keyword>
<evidence type="ECO:0000256" key="1">
    <source>
        <dbReference type="SAM" id="MobiDB-lite"/>
    </source>
</evidence>
<sequence>MEANRVAALRRRRTLATPEPTRPTPAQSRRMEANRVAALQRRRTLVALSLAGLGGGEGSSHWPLALGGLTGGDDDVPSSSRTTELDVSAARVREARGRTCPGSCVAVPARGRGGEVPGLGGGGRVGLRRPSRRGRMDGSESGGRWVRLRLHLLGSNDYKLARRQATEANIRLDSVPKDEVNEVFQVRYRIHSDMAKLIPLTARNDRAKSEISALRTKWRSAVLLRGAMISTDVLVSTATDKLSTAQAEIRTNK</sequence>
<evidence type="ECO:0000313" key="2">
    <source>
        <dbReference type="EMBL" id="EJK48473.1"/>
    </source>
</evidence>
<evidence type="ECO:0000313" key="3">
    <source>
        <dbReference type="Proteomes" id="UP000266841"/>
    </source>
</evidence>
<name>K0R5B7_THAOC</name>
<feature type="region of interest" description="Disordered" evidence="1">
    <location>
        <begin position="1"/>
        <end position="31"/>
    </location>
</feature>
<comment type="caution">
    <text evidence="2">The sequence shown here is derived from an EMBL/GenBank/DDBJ whole genome shotgun (WGS) entry which is preliminary data.</text>
</comment>
<accession>K0R5B7</accession>
<proteinExistence type="predicted"/>
<feature type="compositionally biased region" description="Gly residues" evidence="1">
    <location>
        <begin position="115"/>
        <end position="125"/>
    </location>
</feature>
<organism evidence="2 3">
    <name type="scientific">Thalassiosira oceanica</name>
    <name type="common">Marine diatom</name>
    <dbReference type="NCBI Taxonomy" id="159749"/>
    <lineage>
        <taxon>Eukaryota</taxon>
        <taxon>Sar</taxon>
        <taxon>Stramenopiles</taxon>
        <taxon>Ochrophyta</taxon>
        <taxon>Bacillariophyta</taxon>
        <taxon>Coscinodiscophyceae</taxon>
        <taxon>Thalassiosirophycidae</taxon>
        <taxon>Thalassiosirales</taxon>
        <taxon>Thalassiosiraceae</taxon>
        <taxon>Thalassiosira</taxon>
    </lineage>
</organism>
<feature type="region of interest" description="Disordered" evidence="1">
    <location>
        <begin position="115"/>
        <end position="140"/>
    </location>
</feature>
<gene>
    <name evidence="2" type="ORF">THAOC_32725</name>
</gene>
<dbReference type="Proteomes" id="UP000266841">
    <property type="component" value="Unassembled WGS sequence"/>
</dbReference>
<feature type="non-terminal residue" evidence="2">
    <location>
        <position position="253"/>
    </location>
</feature>
<dbReference type="EMBL" id="AGNL01045797">
    <property type="protein sequence ID" value="EJK48473.1"/>
    <property type="molecule type" value="Genomic_DNA"/>
</dbReference>
<protein>
    <submittedName>
        <fullName evidence="2">Uncharacterized protein</fullName>
    </submittedName>
</protein>
<dbReference type="AlphaFoldDB" id="K0R5B7"/>
<reference evidence="2 3" key="1">
    <citation type="journal article" date="2012" name="Genome Biol.">
        <title>Genome and low-iron response of an oceanic diatom adapted to chronic iron limitation.</title>
        <authorList>
            <person name="Lommer M."/>
            <person name="Specht M."/>
            <person name="Roy A.S."/>
            <person name="Kraemer L."/>
            <person name="Andreson R."/>
            <person name="Gutowska M.A."/>
            <person name="Wolf J."/>
            <person name="Bergner S.V."/>
            <person name="Schilhabel M.B."/>
            <person name="Klostermeier U.C."/>
            <person name="Beiko R.G."/>
            <person name="Rosenstiel P."/>
            <person name="Hippler M."/>
            <person name="Laroche J."/>
        </authorList>
    </citation>
    <scope>NUCLEOTIDE SEQUENCE [LARGE SCALE GENOMIC DNA]</scope>
    <source>
        <strain evidence="2 3">CCMP1005</strain>
    </source>
</reference>